<feature type="transmembrane region" description="Helical" evidence="1">
    <location>
        <begin position="9"/>
        <end position="32"/>
    </location>
</feature>
<comment type="caution">
    <text evidence="2">The sequence shown here is derived from an EMBL/GenBank/DDBJ whole genome shotgun (WGS) entry which is preliminary data.</text>
</comment>
<keyword evidence="1" id="KW-0812">Transmembrane</keyword>
<reference evidence="2 3" key="1">
    <citation type="submission" date="2023-03" db="EMBL/GenBank/DDBJ databases">
        <title>Bacillus Genome Sequencing.</title>
        <authorList>
            <person name="Dunlap C."/>
        </authorList>
    </citation>
    <scope>NUCLEOTIDE SEQUENCE [LARGE SCALE GENOMIC DNA]</scope>
    <source>
        <strain evidence="2 3">B-59205</strain>
    </source>
</reference>
<evidence type="ECO:0000313" key="2">
    <source>
        <dbReference type="EMBL" id="MEC1180793.1"/>
    </source>
</evidence>
<accession>A0AAW9NWL1</accession>
<keyword evidence="1" id="KW-0472">Membrane</keyword>
<dbReference type="EMBL" id="JARSFG010000044">
    <property type="protein sequence ID" value="MEC1180793.1"/>
    <property type="molecule type" value="Genomic_DNA"/>
</dbReference>
<evidence type="ECO:0000256" key="1">
    <source>
        <dbReference type="SAM" id="Phobius"/>
    </source>
</evidence>
<protein>
    <recommendedName>
        <fullName evidence="4">PH domain-containing protein</fullName>
    </recommendedName>
</protein>
<feature type="transmembrane region" description="Helical" evidence="1">
    <location>
        <begin position="79"/>
        <end position="101"/>
    </location>
</feature>
<dbReference type="AlphaFoldDB" id="A0AAW9NWL1"/>
<evidence type="ECO:0008006" key="4">
    <source>
        <dbReference type="Google" id="ProtNLM"/>
    </source>
</evidence>
<sequence>MVHREKRTIYVIFAIALALIAPIIVIFTPLVIAITFYDNVHKIAFVPLPGSLTVYASAFAVVVASLVAMYFLKKRAFKIGLGVFAIIAFLFLFISGTKHYIYIETDMIESSHWLKGKKQYEWNEIVQVDYTKKTTDREREDTIMLIFNDESTITLLQAGLVDYPTVQEIVNRAQKHGALVNEIIVNE</sequence>
<feature type="transmembrane region" description="Helical" evidence="1">
    <location>
        <begin position="52"/>
        <end position="72"/>
    </location>
</feature>
<keyword evidence="3" id="KW-1185">Reference proteome</keyword>
<dbReference type="RefSeq" id="WP_326125276.1">
    <property type="nucleotide sequence ID" value="NZ_JARSFG010000044.1"/>
</dbReference>
<evidence type="ECO:0000313" key="3">
    <source>
        <dbReference type="Proteomes" id="UP001344888"/>
    </source>
</evidence>
<gene>
    <name evidence="2" type="ORF">P9B03_20270</name>
</gene>
<proteinExistence type="predicted"/>
<keyword evidence="1" id="KW-1133">Transmembrane helix</keyword>
<organism evidence="2 3">
    <name type="scientific">Metasolibacillus meyeri</name>
    <dbReference type="NCBI Taxonomy" id="1071052"/>
    <lineage>
        <taxon>Bacteria</taxon>
        <taxon>Bacillati</taxon>
        <taxon>Bacillota</taxon>
        <taxon>Bacilli</taxon>
        <taxon>Bacillales</taxon>
        <taxon>Caryophanaceae</taxon>
        <taxon>Metasolibacillus</taxon>
    </lineage>
</organism>
<name>A0AAW9NWL1_9BACL</name>
<dbReference type="Proteomes" id="UP001344888">
    <property type="component" value="Unassembled WGS sequence"/>
</dbReference>